<evidence type="ECO:0000256" key="13">
    <source>
        <dbReference type="SAM" id="Phobius"/>
    </source>
</evidence>
<feature type="transmembrane region" description="Helical" evidence="13">
    <location>
        <begin position="651"/>
        <end position="674"/>
    </location>
</feature>
<dbReference type="AlphaFoldDB" id="A0A6J1RF89"/>
<keyword evidence="12" id="KW-0407">Ion channel</keyword>
<evidence type="ECO:0000259" key="14">
    <source>
        <dbReference type="SMART" id="SM00918"/>
    </source>
</evidence>
<keyword evidence="3" id="KW-0813">Transport</keyword>
<evidence type="ECO:0000256" key="6">
    <source>
        <dbReference type="ARBA" id="ARBA00022989"/>
    </source>
</evidence>
<dbReference type="Pfam" id="PF10613">
    <property type="entry name" value="Lig_chan-Glu_bd"/>
    <property type="match status" value="2"/>
</dbReference>
<keyword evidence="7" id="KW-0406">Ion transport</keyword>
<dbReference type="InterPro" id="IPR019594">
    <property type="entry name" value="Glu/Gly-bd"/>
</dbReference>
<keyword evidence="5 13" id="KW-0812">Transmembrane</keyword>
<evidence type="ECO:0000256" key="1">
    <source>
        <dbReference type="ARBA" id="ARBA00004651"/>
    </source>
</evidence>
<evidence type="ECO:0000256" key="10">
    <source>
        <dbReference type="ARBA" id="ARBA00023180"/>
    </source>
</evidence>
<sequence length="904" mass="103758">MTKFAGNYVASMYGKILEELTYSLNFTLKIVSQMSEHGMWDEQNQTWSGVMGELVSGRADFGIADMSMTSFRVRYVDFTLPLIISRNALYFKEPGICGVKWLGYFQTFNSCTWATIVTLIAIAPLLLSYMKTIRESGSMMELISENFICIWGIFCQQALKEFPRRTSLRIAYLTIFLTAVLVAAHYSAALVCFLTACTRVLPFQTIEEFVDAGTYKLIVLRGSADYDLVAVCNERRVAYMLLSAEKKTVEMRIPCKLSSINTERIGNLGMVLSKNNPYTGVINYHLQKFSDNGMMTRLKDTRFLPQSAEDKTFVPVRLVNVAPVLAFLCGDLNTTTLVYTWSREFSRHRVMTVTITFSDLRSEYNEYWKNVTQPLFVVLLDTEDTMGEFAETTRSIKPISFPIWLVMFLQRPGNPLEERCRHPTENVFNVDFSTQMLVLCYARPILVEWYAIRDNRTRTFDLALWSPDRGLLLRTRKSLYARRSDMFGEVVRVTSVINSPLISHENGTVGGFFGLLLIELSKVMNFTVEILDPVEGFGTWSKEKKVWTGAIGQLVANEADIGISAFTMMSHRQDVIDYTIPLIRSRYRLYFKEPNTALVEWSLYLKAFSSGTWITLLMTIITASILLTIMKTKGYLSMNLMVENYIKVWGIYCQQGLPVILAIYSASLISFLALCTPKLPFSTLEGYVKDGSYKLIVLRNSAEYDVPTHVKDPVFLQMYELLEEKYLPLSTTEGFKKLCERNKLAFYTTEIFKEAINIYIRCRIVYIETGRIDNLAIILTKGNPYTGFMNYHLRKLQLNGVIHKLKNKYHIRRNHPSGVHYGLVELSDVMPTLVMVAASMVLALFILIIEKMYYSFKTRCSKNNKLSIKKLSYNLGVRNKLRKGNERNLNLQEFYNTRPIGYWP</sequence>
<dbReference type="OrthoDB" id="8186464at2759"/>
<feature type="domain" description="Ionotropic glutamate receptor L-glutamate and glycine-binding" evidence="14">
    <location>
        <begin position="500"/>
        <end position="556"/>
    </location>
</feature>
<dbReference type="SUPFAM" id="SSF53850">
    <property type="entry name" value="Periplasmic binding protein-like II"/>
    <property type="match status" value="2"/>
</dbReference>
<name>A0A6J1RF89_9HYME</name>
<dbReference type="GO" id="GO:0015276">
    <property type="term" value="F:ligand-gated monoatomic ion channel activity"/>
    <property type="evidence" value="ECO:0007669"/>
    <property type="project" value="InterPro"/>
</dbReference>
<dbReference type="SMART" id="SM00918">
    <property type="entry name" value="Lig_chan-Glu_bd"/>
    <property type="match status" value="2"/>
</dbReference>
<keyword evidence="6 13" id="KW-1133">Transmembrane helix</keyword>
<evidence type="ECO:0000256" key="5">
    <source>
        <dbReference type="ARBA" id="ARBA00022692"/>
    </source>
</evidence>
<dbReference type="Pfam" id="PF00060">
    <property type="entry name" value="Lig_chan"/>
    <property type="match status" value="1"/>
</dbReference>
<proteinExistence type="inferred from homology"/>
<comment type="similarity">
    <text evidence="2">Belongs to the glutamate-gated ion channel (TC 1.A.10.1) family.</text>
</comment>
<feature type="transmembrane region" description="Helical" evidence="13">
    <location>
        <begin position="112"/>
        <end position="130"/>
    </location>
</feature>
<evidence type="ECO:0000256" key="4">
    <source>
        <dbReference type="ARBA" id="ARBA00022475"/>
    </source>
</evidence>
<keyword evidence="15" id="KW-1185">Reference proteome</keyword>
<evidence type="ECO:0000256" key="11">
    <source>
        <dbReference type="ARBA" id="ARBA00023286"/>
    </source>
</evidence>
<evidence type="ECO:0000313" key="16">
    <source>
        <dbReference type="RefSeq" id="XP_024892958.1"/>
    </source>
</evidence>
<comment type="subcellular location">
    <subcellularLocation>
        <location evidence="1">Cell membrane</location>
        <topology evidence="1">Multi-pass membrane protein</topology>
    </subcellularLocation>
</comment>
<dbReference type="GO" id="GO:0050906">
    <property type="term" value="P:detection of stimulus involved in sensory perception"/>
    <property type="evidence" value="ECO:0007669"/>
    <property type="project" value="UniProtKB-ARBA"/>
</dbReference>
<feature type="transmembrane region" description="Helical" evidence="13">
    <location>
        <begin position="612"/>
        <end position="630"/>
    </location>
</feature>
<evidence type="ECO:0000256" key="3">
    <source>
        <dbReference type="ARBA" id="ARBA00022448"/>
    </source>
</evidence>
<dbReference type="Gene3D" id="3.40.190.10">
    <property type="entry name" value="Periplasmic binding protein-like II"/>
    <property type="match status" value="4"/>
</dbReference>
<feature type="transmembrane region" description="Helical" evidence="13">
    <location>
        <begin position="170"/>
        <end position="196"/>
    </location>
</feature>
<organism evidence="15 16">
    <name type="scientific">Temnothorax curvispinosus</name>
    <dbReference type="NCBI Taxonomy" id="300111"/>
    <lineage>
        <taxon>Eukaryota</taxon>
        <taxon>Metazoa</taxon>
        <taxon>Ecdysozoa</taxon>
        <taxon>Arthropoda</taxon>
        <taxon>Hexapoda</taxon>
        <taxon>Insecta</taxon>
        <taxon>Pterygota</taxon>
        <taxon>Neoptera</taxon>
        <taxon>Endopterygota</taxon>
        <taxon>Hymenoptera</taxon>
        <taxon>Apocrita</taxon>
        <taxon>Aculeata</taxon>
        <taxon>Formicoidea</taxon>
        <taxon>Formicidae</taxon>
        <taxon>Myrmicinae</taxon>
        <taxon>Temnothorax</taxon>
    </lineage>
</organism>
<accession>A0A6J1RF89</accession>
<evidence type="ECO:0000256" key="7">
    <source>
        <dbReference type="ARBA" id="ARBA00023065"/>
    </source>
</evidence>
<dbReference type="Gene3D" id="1.10.287.70">
    <property type="match status" value="1"/>
</dbReference>
<gene>
    <name evidence="16" type="primary">LOC112468139</name>
</gene>
<dbReference type="InterPro" id="IPR052192">
    <property type="entry name" value="Insect_Ionotropic_Sensory_Rcpt"/>
</dbReference>
<evidence type="ECO:0000256" key="12">
    <source>
        <dbReference type="ARBA" id="ARBA00023303"/>
    </source>
</evidence>
<keyword evidence="9" id="KW-0675">Receptor</keyword>
<dbReference type="Proteomes" id="UP000504618">
    <property type="component" value="Unplaced"/>
</dbReference>
<keyword evidence="11" id="KW-1071">Ligand-gated ion channel</keyword>
<evidence type="ECO:0000256" key="8">
    <source>
        <dbReference type="ARBA" id="ARBA00023136"/>
    </source>
</evidence>
<keyword evidence="4" id="KW-1003">Cell membrane</keyword>
<dbReference type="GeneID" id="112468139"/>
<dbReference type="RefSeq" id="XP_024892958.1">
    <property type="nucleotide sequence ID" value="XM_025037190.1"/>
</dbReference>
<feature type="domain" description="Ionotropic glutamate receptor L-glutamate and glycine-binding" evidence="14">
    <location>
        <begin position="4"/>
        <end position="56"/>
    </location>
</feature>
<keyword evidence="10" id="KW-0325">Glycoprotein</keyword>
<evidence type="ECO:0000313" key="15">
    <source>
        <dbReference type="Proteomes" id="UP000504618"/>
    </source>
</evidence>
<dbReference type="InterPro" id="IPR001320">
    <property type="entry name" value="Iontro_rcpt_C"/>
</dbReference>
<evidence type="ECO:0000256" key="9">
    <source>
        <dbReference type="ARBA" id="ARBA00023170"/>
    </source>
</evidence>
<feature type="transmembrane region" description="Helical" evidence="13">
    <location>
        <begin position="829"/>
        <end position="849"/>
    </location>
</feature>
<keyword evidence="8 13" id="KW-0472">Membrane</keyword>
<dbReference type="PANTHER" id="PTHR42643">
    <property type="entry name" value="IONOTROPIC RECEPTOR 20A-RELATED"/>
    <property type="match status" value="1"/>
</dbReference>
<evidence type="ECO:0000256" key="2">
    <source>
        <dbReference type="ARBA" id="ARBA00008685"/>
    </source>
</evidence>
<dbReference type="PANTHER" id="PTHR42643:SF24">
    <property type="entry name" value="IONOTROPIC RECEPTOR 60A"/>
    <property type="match status" value="1"/>
</dbReference>
<protein>
    <submittedName>
        <fullName evidence="16">Uncharacterized protein LOC112468139</fullName>
    </submittedName>
</protein>
<dbReference type="GO" id="GO:0005886">
    <property type="term" value="C:plasma membrane"/>
    <property type="evidence" value="ECO:0007669"/>
    <property type="project" value="UniProtKB-SubCell"/>
</dbReference>
<reference evidence="16" key="1">
    <citation type="submission" date="2025-08" db="UniProtKB">
        <authorList>
            <consortium name="RefSeq"/>
        </authorList>
    </citation>
    <scope>IDENTIFICATION</scope>
    <source>
        <tissue evidence="16">Whole body</tissue>
    </source>
</reference>